<reference evidence="1 2" key="2">
    <citation type="journal article" date="2022" name="Mol. Biol. Evol.">
        <title>Comparative Genomics Reveals Insights into the Divergent Evolution of Astigmatic Mites and Household Pest Adaptations.</title>
        <authorList>
            <person name="Xiong Q."/>
            <person name="Wan A.T."/>
            <person name="Liu X."/>
            <person name="Fung C.S."/>
            <person name="Xiao X."/>
            <person name="Malainual N."/>
            <person name="Hou J."/>
            <person name="Wang L."/>
            <person name="Wang M."/>
            <person name="Yang K.Y."/>
            <person name="Cui Y."/>
            <person name="Leung E.L."/>
            <person name="Nong W."/>
            <person name="Shin S.K."/>
            <person name="Au S.W."/>
            <person name="Jeong K.Y."/>
            <person name="Chew F.T."/>
            <person name="Hui J.H."/>
            <person name="Leung T.F."/>
            <person name="Tungtrongchitr A."/>
            <person name="Zhong N."/>
            <person name="Liu Z."/>
            <person name="Tsui S.K."/>
        </authorList>
    </citation>
    <scope>NUCLEOTIDE SEQUENCE [LARGE SCALE GENOMIC DNA]</scope>
    <source>
        <strain evidence="1">Derp</strain>
    </source>
</reference>
<keyword evidence="2" id="KW-1185">Reference proteome</keyword>
<evidence type="ECO:0000313" key="2">
    <source>
        <dbReference type="Proteomes" id="UP000887458"/>
    </source>
</evidence>
<proteinExistence type="predicted"/>
<organism evidence="1 2">
    <name type="scientific">Dermatophagoides pteronyssinus</name>
    <name type="common">European house dust mite</name>
    <dbReference type="NCBI Taxonomy" id="6956"/>
    <lineage>
        <taxon>Eukaryota</taxon>
        <taxon>Metazoa</taxon>
        <taxon>Ecdysozoa</taxon>
        <taxon>Arthropoda</taxon>
        <taxon>Chelicerata</taxon>
        <taxon>Arachnida</taxon>
        <taxon>Acari</taxon>
        <taxon>Acariformes</taxon>
        <taxon>Sarcoptiformes</taxon>
        <taxon>Astigmata</taxon>
        <taxon>Psoroptidia</taxon>
        <taxon>Analgoidea</taxon>
        <taxon>Pyroglyphidae</taxon>
        <taxon>Dermatophagoidinae</taxon>
        <taxon>Dermatophagoides</taxon>
    </lineage>
</organism>
<sequence length="66" mass="7857">MFYLIEPNILYWISKKNNQNITKLWASIECQSYFINGNQQQQQQNVSPRKTLSKIVMKRKSTICSM</sequence>
<name>A0ABQ8IQ50_DERPT</name>
<evidence type="ECO:0000313" key="1">
    <source>
        <dbReference type="EMBL" id="KAH9412408.1"/>
    </source>
</evidence>
<protein>
    <submittedName>
        <fullName evidence="1">Uncharacterized protein</fullName>
    </submittedName>
</protein>
<comment type="caution">
    <text evidence="1">The sequence shown here is derived from an EMBL/GenBank/DDBJ whole genome shotgun (WGS) entry which is preliminary data.</text>
</comment>
<dbReference type="EMBL" id="NJHN03000131">
    <property type="protein sequence ID" value="KAH9412408.1"/>
    <property type="molecule type" value="Genomic_DNA"/>
</dbReference>
<gene>
    <name evidence="1" type="ORF">DERP_013651</name>
</gene>
<reference evidence="1 2" key="1">
    <citation type="journal article" date="2018" name="J. Allergy Clin. Immunol.">
        <title>High-quality assembly of Dermatophagoides pteronyssinus genome and transcriptome reveals a wide range of novel allergens.</title>
        <authorList>
            <person name="Liu X.Y."/>
            <person name="Yang K.Y."/>
            <person name="Wang M.Q."/>
            <person name="Kwok J.S."/>
            <person name="Zeng X."/>
            <person name="Yang Z."/>
            <person name="Xiao X.J."/>
            <person name="Lau C.P."/>
            <person name="Li Y."/>
            <person name="Huang Z.M."/>
            <person name="Ba J.G."/>
            <person name="Yim A.K."/>
            <person name="Ouyang C.Y."/>
            <person name="Ngai S.M."/>
            <person name="Chan T.F."/>
            <person name="Leung E.L."/>
            <person name="Liu L."/>
            <person name="Liu Z.G."/>
            <person name="Tsui S.K."/>
        </authorList>
    </citation>
    <scope>NUCLEOTIDE SEQUENCE [LARGE SCALE GENOMIC DNA]</scope>
    <source>
        <strain evidence="1">Derp</strain>
    </source>
</reference>
<dbReference type="Proteomes" id="UP000887458">
    <property type="component" value="Unassembled WGS sequence"/>
</dbReference>
<accession>A0ABQ8IQ50</accession>